<keyword evidence="1" id="KW-0732">Signal</keyword>
<evidence type="ECO:0000313" key="2">
    <source>
        <dbReference type="EMBL" id="KAF1684649.1"/>
    </source>
</evidence>
<dbReference type="EMBL" id="MWIP01000026">
    <property type="protein sequence ID" value="KAF1684649.1"/>
    <property type="molecule type" value="Genomic_DNA"/>
</dbReference>
<keyword evidence="3" id="KW-1185">Reference proteome</keyword>
<accession>A0A7V8K5Y4</accession>
<dbReference type="Proteomes" id="UP000462066">
    <property type="component" value="Unassembled WGS sequence"/>
</dbReference>
<reference evidence="2 3" key="1">
    <citation type="submission" date="2017-10" db="EMBL/GenBank/DDBJ databases">
        <title>Whole genome sequencing of Pseudoxanthomonas broegbernensis DSM 12573(T).</title>
        <authorList>
            <person name="Kumar S."/>
            <person name="Bansal K."/>
            <person name="Kaur A."/>
            <person name="Patil P."/>
            <person name="Sharma S."/>
            <person name="Patil P.B."/>
        </authorList>
    </citation>
    <scope>NUCLEOTIDE SEQUENCE [LARGE SCALE GENOMIC DNA]</scope>
    <source>
        <strain evidence="2 3">DSM 12573</strain>
    </source>
</reference>
<gene>
    <name evidence="2" type="ORF">B1992_14795</name>
</gene>
<evidence type="ECO:0000256" key="1">
    <source>
        <dbReference type="SAM" id="SignalP"/>
    </source>
</evidence>
<feature type="chain" id="PRO_5030589351" evidence="1">
    <location>
        <begin position="26"/>
        <end position="314"/>
    </location>
</feature>
<sequence>MEVAYMPVRSILVFLGALFCAQALAAEAAAPVERPARIRLFGQNGVALTMYTNARCEREYDEEIDASGSLSHGFRTLLGKKRRNVTIGIPETDNTRNLAARDRLMANPYYLEYPLVPGQPVMLEAQVSNNPQGWGCARRVQVAFVPEPGEDYEGDMIRDFENGVCLMAIRRVAVDGQLSPVRALPVRRACEAEPTEAVPLMVMLFEPDRLQYRSAEAGAGVEELDDDEDDIEDFEAAIAEAPILPGMTLCIVAAGDAEASPLGSRLPALLEARGTQVRVVRGDANALQAEWRLTEERPLTFPLAEYYCRSIAGY</sequence>
<proteinExistence type="predicted"/>
<organism evidence="2 3">
    <name type="scientific">Pseudoxanthomonas broegbernensis</name>
    <dbReference type="NCBI Taxonomy" id="83619"/>
    <lineage>
        <taxon>Bacteria</taxon>
        <taxon>Pseudomonadati</taxon>
        <taxon>Pseudomonadota</taxon>
        <taxon>Gammaproteobacteria</taxon>
        <taxon>Lysobacterales</taxon>
        <taxon>Lysobacteraceae</taxon>
        <taxon>Pseudoxanthomonas</taxon>
    </lineage>
</organism>
<evidence type="ECO:0000313" key="3">
    <source>
        <dbReference type="Proteomes" id="UP000462066"/>
    </source>
</evidence>
<dbReference type="RefSeq" id="WP_162312287.1">
    <property type="nucleotide sequence ID" value="NZ_JACHGU010000001.1"/>
</dbReference>
<comment type="caution">
    <text evidence="2">The sequence shown here is derived from an EMBL/GenBank/DDBJ whole genome shotgun (WGS) entry which is preliminary data.</text>
</comment>
<dbReference type="AlphaFoldDB" id="A0A7V8K5Y4"/>
<protein>
    <submittedName>
        <fullName evidence="2">Uncharacterized protein</fullName>
    </submittedName>
</protein>
<feature type="signal peptide" evidence="1">
    <location>
        <begin position="1"/>
        <end position="25"/>
    </location>
</feature>
<name>A0A7V8K5Y4_9GAMM</name>